<proteinExistence type="predicted"/>
<dbReference type="AlphaFoldDB" id="A0A1F6T1R7"/>
<organism evidence="1 2">
    <name type="scientific">Candidatus Muproteobacteria bacterium RBG_16_64_10</name>
    <dbReference type="NCBI Taxonomy" id="1817757"/>
    <lineage>
        <taxon>Bacteria</taxon>
        <taxon>Pseudomonadati</taxon>
        <taxon>Pseudomonadota</taxon>
        <taxon>Candidatus Muproteobacteria</taxon>
    </lineage>
</organism>
<name>A0A1F6T1R7_9PROT</name>
<gene>
    <name evidence="1" type="ORF">A2V91_00300</name>
</gene>
<evidence type="ECO:0000313" key="2">
    <source>
        <dbReference type="Proteomes" id="UP000179334"/>
    </source>
</evidence>
<comment type="caution">
    <text evidence="1">The sequence shown here is derived from an EMBL/GenBank/DDBJ whole genome shotgun (WGS) entry which is preliminary data.</text>
</comment>
<evidence type="ECO:0000313" key="1">
    <source>
        <dbReference type="EMBL" id="OGI38976.1"/>
    </source>
</evidence>
<accession>A0A1F6T1R7</accession>
<dbReference type="Proteomes" id="UP000179334">
    <property type="component" value="Unassembled WGS sequence"/>
</dbReference>
<sequence>MNSARCPFEKVILGAYAGCGKAQRSFIAERMEVDCTSDIALNNCLMLIKLVRENARFALKVTDTTERLPFGKEMKIMAGGLAGLKSVIRRQMEKQPGQADIRDIHDLVQEAQATFGSLTVLPYPEIMKSVAAFRLRKRGRAS</sequence>
<protein>
    <submittedName>
        <fullName evidence="1">Uncharacterized protein</fullName>
    </submittedName>
</protein>
<dbReference type="EMBL" id="MFSR01000056">
    <property type="protein sequence ID" value="OGI38976.1"/>
    <property type="molecule type" value="Genomic_DNA"/>
</dbReference>
<reference evidence="1 2" key="1">
    <citation type="journal article" date="2016" name="Nat. Commun.">
        <title>Thousands of microbial genomes shed light on interconnected biogeochemical processes in an aquifer system.</title>
        <authorList>
            <person name="Anantharaman K."/>
            <person name="Brown C.T."/>
            <person name="Hug L.A."/>
            <person name="Sharon I."/>
            <person name="Castelle C.J."/>
            <person name="Probst A.J."/>
            <person name="Thomas B.C."/>
            <person name="Singh A."/>
            <person name="Wilkins M.J."/>
            <person name="Karaoz U."/>
            <person name="Brodie E.L."/>
            <person name="Williams K.H."/>
            <person name="Hubbard S.S."/>
            <person name="Banfield J.F."/>
        </authorList>
    </citation>
    <scope>NUCLEOTIDE SEQUENCE [LARGE SCALE GENOMIC DNA]</scope>
</reference>